<keyword evidence="1 5" id="KW-0678">Repressor</keyword>
<evidence type="ECO:0000256" key="3">
    <source>
        <dbReference type="ARBA" id="ARBA00023016"/>
    </source>
</evidence>
<dbReference type="InterPro" id="IPR021153">
    <property type="entry name" value="HrcA_C"/>
</dbReference>
<dbReference type="SUPFAM" id="SSF55781">
    <property type="entry name" value="GAF domain-like"/>
    <property type="match status" value="1"/>
</dbReference>
<keyword evidence="4 5" id="KW-0804">Transcription</keyword>
<evidence type="ECO:0000313" key="8">
    <source>
        <dbReference type="Proteomes" id="UP000178450"/>
    </source>
</evidence>
<dbReference type="InterPro" id="IPR036388">
    <property type="entry name" value="WH-like_DNA-bd_sf"/>
</dbReference>
<comment type="caution">
    <text evidence="7">The sequence shown here is derived from an EMBL/GenBank/DDBJ whole genome shotgun (WGS) entry which is preliminary data.</text>
</comment>
<name>A0A1F7KGF6_9BACT</name>
<dbReference type="Gene3D" id="1.10.10.10">
    <property type="entry name" value="Winged helix-like DNA-binding domain superfamily/Winged helix DNA-binding domain"/>
    <property type="match status" value="1"/>
</dbReference>
<dbReference type="GO" id="GO:0045892">
    <property type="term" value="P:negative regulation of DNA-templated transcription"/>
    <property type="evidence" value="ECO:0007669"/>
    <property type="project" value="UniProtKB-UniRule"/>
</dbReference>
<dbReference type="GO" id="GO:0003677">
    <property type="term" value="F:DNA binding"/>
    <property type="evidence" value="ECO:0007669"/>
    <property type="project" value="InterPro"/>
</dbReference>
<comment type="similarity">
    <text evidence="5">Belongs to the HrcA family.</text>
</comment>
<organism evidence="7 8">
    <name type="scientific">Candidatus Roizmanbacteria bacterium RIFOXYA1_FULL_41_12</name>
    <dbReference type="NCBI Taxonomy" id="1802082"/>
    <lineage>
        <taxon>Bacteria</taxon>
        <taxon>Candidatus Roizmaniibacteriota</taxon>
    </lineage>
</organism>
<dbReference type="AlphaFoldDB" id="A0A1F7KGF6"/>
<dbReference type="EMBL" id="MGBG01000003">
    <property type="protein sequence ID" value="OGK66945.1"/>
    <property type="molecule type" value="Genomic_DNA"/>
</dbReference>
<dbReference type="Proteomes" id="UP000178450">
    <property type="component" value="Unassembled WGS sequence"/>
</dbReference>
<evidence type="ECO:0000256" key="4">
    <source>
        <dbReference type="ARBA" id="ARBA00023163"/>
    </source>
</evidence>
<evidence type="ECO:0000256" key="2">
    <source>
        <dbReference type="ARBA" id="ARBA00023015"/>
    </source>
</evidence>
<accession>A0A1F7KGF6</accession>
<dbReference type="InterPro" id="IPR029016">
    <property type="entry name" value="GAF-like_dom_sf"/>
</dbReference>
<dbReference type="InterPro" id="IPR036390">
    <property type="entry name" value="WH_DNA-bd_sf"/>
</dbReference>
<dbReference type="PANTHER" id="PTHR34824:SF1">
    <property type="entry name" value="HEAT-INDUCIBLE TRANSCRIPTION REPRESSOR HRCA"/>
    <property type="match status" value="1"/>
</dbReference>
<evidence type="ECO:0000259" key="6">
    <source>
        <dbReference type="Pfam" id="PF01628"/>
    </source>
</evidence>
<dbReference type="PANTHER" id="PTHR34824">
    <property type="entry name" value="HEAT-INDUCIBLE TRANSCRIPTION REPRESSOR HRCA"/>
    <property type="match status" value="1"/>
</dbReference>
<evidence type="ECO:0000256" key="1">
    <source>
        <dbReference type="ARBA" id="ARBA00022491"/>
    </source>
</evidence>
<evidence type="ECO:0000256" key="5">
    <source>
        <dbReference type="HAMAP-Rule" id="MF_00081"/>
    </source>
</evidence>
<reference evidence="7 8" key="1">
    <citation type="journal article" date="2016" name="Nat. Commun.">
        <title>Thousands of microbial genomes shed light on interconnected biogeochemical processes in an aquifer system.</title>
        <authorList>
            <person name="Anantharaman K."/>
            <person name="Brown C.T."/>
            <person name="Hug L.A."/>
            <person name="Sharon I."/>
            <person name="Castelle C.J."/>
            <person name="Probst A.J."/>
            <person name="Thomas B.C."/>
            <person name="Singh A."/>
            <person name="Wilkins M.J."/>
            <person name="Karaoz U."/>
            <person name="Brodie E.L."/>
            <person name="Williams K.H."/>
            <person name="Hubbard S.S."/>
            <person name="Banfield J.F."/>
        </authorList>
    </citation>
    <scope>NUCLEOTIDE SEQUENCE [LARGE SCALE GENOMIC DNA]</scope>
</reference>
<protein>
    <recommendedName>
        <fullName evidence="5">Heat-inducible transcription repressor HrcA</fullName>
    </recommendedName>
</protein>
<keyword evidence="3 5" id="KW-0346">Stress response</keyword>
<keyword evidence="2 5" id="KW-0805">Transcription regulation</keyword>
<gene>
    <name evidence="5" type="primary">hrcA</name>
    <name evidence="7" type="ORF">A2209_02720</name>
</gene>
<proteinExistence type="inferred from homology"/>
<evidence type="ECO:0000313" key="7">
    <source>
        <dbReference type="EMBL" id="OGK66945.1"/>
    </source>
</evidence>
<dbReference type="InterPro" id="IPR002571">
    <property type="entry name" value="HrcA"/>
</dbReference>
<sequence length="248" mass="28350">MESISELTERQIKILKTIIDEYIINGEPIGSEFLEKKFKLGFSPATIRNEMVVLGKNGYIQKAHFSSGRIPTPKAFRLYISSLLPKKQLSTAEEAAMKNEVWDYQNDLVRFLEESAITLAKKSGLLSLVILDSGFRHYSGMSNLLAIKEFDDNDLTKNIFDYLENYDYWIKLLNELLQNRHQEFQIFIGEDYLHQSLYSLGGVFAHFDGQDYKGAIGVLGPCRLEYSSALPLVNYTASIIKQVIDKKK</sequence>
<feature type="domain" description="Heat-inducible transcription repressor HrcA C-terminal" evidence="6">
    <location>
        <begin position="76"/>
        <end position="228"/>
    </location>
</feature>
<dbReference type="Pfam" id="PF01628">
    <property type="entry name" value="HrcA"/>
    <property type="match status" value="1"/>
</dbReference>
<dbReference type="HAMAP" id="MF_00081">
    <property type="entry name" value="HrcA"/>
    <property type="match status" value="1"/>
</dbReference>
<comment type="function">
    <text evidence="5">Negative regulator of class I heat shock genes (grpE-dnaK-dnaJ and groELS operons). Prevents heat-shock induction of these operons.</text>
</comment>
<dbReference type="Gene3D" id="3.30.450.40">
    <property type="match status" value="1"/>
</dbReference>
<dbReference type="SUPFAM" id="SSF46785">
    <property type="entry name" value="Winged helix' DNA-binding domain"/>
    <property type="match status" value="1"/>
</dbReference>